<dbReference type="Proteomes" id="UP000244446">
    <property type="component" value="Unassembled WGS sequence"/>
</dbReference>
<evidence type="ECO:0000313" key="2">
    <source>
        <dbReference type="Proteomes" id="UP000244446"/>
    </source>
</evidence>
<keyword evidence="2" id="KW-1185">Reference proteome</keyword>
<evidence type="ECO:0000313" key="1">
    <source>
        <dbReference type="EMBL" id="PVA10837.1"/>
    </source>
</evidence>
<dbReference type="EMBL" id="QCYH01000003">
    <property type="protein sequence ID" value="PVA10837.1"/>
    <property type="molecule type" value="Genomic_DNA"/>
</dbReference>
<gene>
    <name evidence="1" type="ORF">DC366_08235</name>
</gene>
<sequence>MECLMMSTIDGGHYQPQIPSVRAASADGYDHLPRRFALAVIIMDGSQGRLQLNQMLKRRLEGKAATLVIGYKSRITTLLLLDQVHARRWC</sequence>
<reference evidence="1 2" key="1">
    <citation type="submission" date="2018-04" db="EMBL/GenBank/DDBJ databases">
        <title>Pelagivirga bohaiensis gen. nov., sp. nov., a bacterium isolated from the Bohai Sea.</title>
        <authorList>
            <person name="Ji X."/>
        </authorList>
    </citation>
    <scope>NUCLEOTIDE SEQUENCE [LARGE SCALE GENOMIC DNA]</scope>
    <source>
        <strain evidence="1 2">BH-SD19</strain>
    </source>
</reference>
<name>A0A2T7G8T8_9RHOB</name>
<proteinExistence type="predicted"/>
<dbReference type="AlphaFoldDB" id="A0A2T7G8T8"/>
<organism evidence="1 2">
    <name type="scientific">Pelagivirga sediminicola</name>
    <dbReference type="NCBI Taxonomy" id="2170575"/>
    <lineage>
        <taxon>Bacteria</taxon>
        <taxon>Pseudomonadati</taxon>
        <taxon>Pseudomonadota</taxon>
        <taxon>Alphaproteobacteria</taxon>
        <taxon>Rhodobacterales</taxon>
        <taxon>Paracoccaceae</taxon>
        <taxon>Pelagivirga</taxon>
    </lineage>
</organism>
<protein>
    <submittedName>
        <fullName evidence="1">Uncharacterized protein</fullName>
    </submittedName>
</protein>
<accession>A0A2T7G8T8</accession>
<comment type="caution">
    <text evidence="1">The sequence shown here is derived from an EMBL/GenBank/DDBJ whole genome shotgun (WGS) entry which is preliminary data.</text>
</comment>